<feature type="region of interest" description="Disordered" evidence="1">
    <location>
        <begin position="14"/>
        <end position="63"/>
    </location>
</feature>
<evidence type="ECO:0000313" key="3">
    <source>
        <dbReference type="Proteomes" id="UP000479710"/>
    </source>
</evidence>
<evidence type="ECO:0000256" key="1">
    <source>
        <dbReference type="SAM" id="MobiDB-lite"/>
    </source>
</evidence>
<gene>
    <name evidence="2" type="ORF">E2562_023487</name>
</gene>
<sequence>MENSQTTMEYYLAKHTPPLPPLELVDETESAPSRRGAHGCGHSRGRGRGGRHGRRVCGGEINF</sequence>
<keyword evidence="3" id="KW-1185">Reference proteome</keyword>
<proteinExistence type="predicted"/>
<feature type="compositionally biased region" description="Basic residues" evidence="1">
    <location>
        <begin position="35"/>
        <end position="55"/>
    </location>
</feature>
<evidence type="ECO:0000313" key="2">
    <source>
        <dbReference type="EMBL" id="KAF0893234.1"/>
    </source>
</evidence>
<dbReference type="EMBL" id="SPHZ02000011">
    <property type="protein sequence ID" value="KAF0893234.1"/>
    <property type="molecule type" value="Genomic_DNA"/>
</dbReference>
<name>A0A6G1C030_9ORYZ</name>
<dbReference type="Proteomes" id="UP000479710">
    <property type="component" value="Unassembled WGS sequence"/>
</dbReference>
<organism evidence="2 3">
    <name type="scientific">Oryza meyeriana var. granulata</name>
    <dbReference type="NCBI Taxonomy" id="110450"/>
    <lineage>
        <taxon>Eukaryota</taxon>
        <taxon>Viridiplantae</taxon>
        <taxon>Streptophyta</taxon>
        <taxon>Embryophyta</taxon>
        <taxon>Tracheophyta</taxon>
        <taxon>Spermatophyta</taxon>
        <taxon>Magnoliopsida</taxon>
        <taxon>Liliopsida</taxon>
        <taxon>Poales</taxon>
        <taxon>Poaceae</taxon>
        <taxon>BOP clade</taxon>
        <taxon>Oryzoideae</taxon>
        <taxon>Oryzeae</taxon>
        <taxon>Oryzinae</taxon>
        <taxon>Oryza</taxon>
        <taxon>Oryza meyeriana</taxon>
    </lineage>
</organism>
<accession>A0A6G1C030</accession>
<protein>
    <submittedName>
        <fullName evidence="2">Uncharacterized protein</fullName>
    </submittedName>
</protein>
<dbReference type="AlphaFoldDB" id="A0A6G1C030"/>
<comment type="caution">
    <text evidence="2">The sequence shown here is derived from an EMBL/GenBank/DDBJ whole genome shotgun (WGS) entry which is preliminary data.</text>
</comment>
<reference evidence="2 3" key="1">
    <citation type="submission" date="2019-11" db="EMBL/GenBank/DDBJ databases">
        <title>Whole genome sequence of Oryza granulata.</title>
        <authorList>
            <person name="Li W."/>
        </authorList>
    </citation>
    <scope>NUCLEOTIDE SEQUENCE [LARGE SCALE GENOMIC DNA]</scope>
    <source>
        <strain evidence="3">cv. Menghai</strain>
        <tissue evidence="2">Leaf</tissue>
    </source>
</reference>